<organism evidence="1 2">
    <name type="scientific">Portunus trituberculatus</name>
    <name type="common">Swimming crab</name>
    <name type="synonym">Neptunus trituberculatus</name>
    <dbReference type="NCBI Taxonomy" id="210409"/>
    <lineage>
        <taxon>Eukaryota</taxon>
        <taxon>Metazoa</taxon>
        <taxon>Ecdysozoa</taxon>
        <taxon>Arthropoda</taxon>
        <taxon>Crustacea</taxon>
        <taxon>Multicrustacea</taxon>
        <taxon>Malacostraca</taxon>
        <taxon>Eumalacostraca</taxon>
        <taxon>Eucarida</taxon>
        <taxon>Decapoda</taxon>
        <taxon>Pleocyemata</taxon>
        <taxon>Brachyura</taxon>
        <taxon>Eubrachyura</taxon>
        <taxon>Portunoidea</taxon>
        <taxon>Portunidae</taxon>
        <taxon>Portuninae</taxon>
        <taxon>Portunus</taxon>
    </lineage>
</organism>
<dbReference type="Proteomes" id="UP000324222">
    <property type="component" value="Unassembled WGS sequence"/>
</dbReference>
<proteinExistence type="predicted"/>
<reference evidence="1 2" key="1">
    <citation type="submission" date="2019-05" db="EMBL/GenBank/DDBJ databases">
        <title>Another draft genome of Portunus trituberculatus and its Hox gene families provides insights of decapod evolution.</title>
        <authorList>
            <person name="Jeong J.-H."/>
            <person name="Song I."/>
            <person name="Kim S."/>
            <person name="Choi T."/>
            <person name="Kim D."/>
            <person name="Ryu S."/>
            <person name="Kim W."/>
        </authorList>
    </citation>
    <scope>NUCLEOTIDE SEQUENCE [LARGE SCALE GENOMIC DNA]</scope>
    <source>
        <tissue evidence="1">Muscle</tissue>
    </source>
</reference>
<evidence type="ECO:0000313" key="1">
    <source>
        <dbReference type="EMBL" id="MPC83206.1"/>
    </source>
</evidence>
<keyword evidence="2" id="KW-1185">Reference proteome</keyword>
<gene>
    <name evidence="1" type="ORF">E2C01_077908</name>
</gene>
<sequence>MREGHDRTSILGHCPLACRKKACAVQEGLGPRVVRLNEQSLATRVSSTPTVVPGPPRLLWFLLNEATSLSLLCRRKGSPDGESTARYLQALVYAYIVVAPVVTQPVVNNQNNLPFRKVSVLLEGALPVCNSEAAVEAPPLCCLDQGLLCISNSLN</sequence>
<comment type="caution">
    <text evidence="1">The sequence shown here is derived from an EMBL/GenBank/DDBJ whole genome shotgun (WGS) entry which is preliminary data.</text>
</comment>
<accession>A0A5B7INH3</accession>
<evidence type="ECO:0000313" key="2">
    <source>
        <dbReference type="Proteomes" id="UP000324222"/>
    </source>
</evidence>
<name>A0A5B7INH3_PORTR</name>
<dbReference type="AlphaFoldDB" id="A0A5B7INH3"/>
<dbReference type="EMBL" id="VSRR010061860">
    <property type="protein sequence ID" value="MPC83206.1"/>
    <property type="molecule type" value="Genomic_DNA"/>
</dbReference>
<protein>
    <submittedName>
        <fullName evidence="1">Uncharacterized protein</fullName>
    </submittedName>
</protein>